<sequence length="144" mass="15183">MKTKQFIASTLTLFTTTALCFPLVQSTVAQAQTSSTAVVVGITKIAAGSTTPGATNWQPYVGSISINGIYVDVDTSGANFTSTPKYVTSIGGDGYHWATTGGSAIYSPTPTGFRVYVRFSDNGTLSPAFANQNRFHINWIGIGQ</sequence>
<dbReference type="EMBL" id="JAIVFQ010000003">
    <property type="protein sequence ID" value="MCC5598299.1"/>
    <property type="molecule type" value="Genomic_DNA"/>
</dbReference>
<name>A0ABS8I277_9NOSO</name>
<proteinExistence type="predicted"/>
<evidence type="ECO:0000313" key="3">
    <source>
        <dbReference type="Proteomes" id="UP001199525"/>
    </source>
</evidence>
<reference evidence="2 3" key="1">
    <citation type="journal article" date="2021" name="Microorganisms">
        <title>Genome Evolution of Filamentous Cyanobacterium Nostoc Species: From Facultative Symbiosis to Free Living.</title>
        <authorList>
            <person name="Huo D."/>
            <person name="Li H."/>
            <person name="Cai F."/>
            <person name="Guo X."/>
            <person name="Qiao Z."/>
            <person name="Wang W."/>
            <person name="Yu G."/>
            <person name="Li R."/>
        </authorList>
    </citation>
    <scope>NUCLEOTIDE SEQUENCE [LARGE SCALE GENOMIC DNA]</scope>
    <source>
        <strain evidence="2 3">CHAB 5714</strain>
    </source>
</reference>
<feature type="chain" id="PRO_5045050748" evidence="1">
    <location>
        <begin position="32"/>
        <end position="144"/>
    </location>
</feature>
<dbReference type="RefSeq" id="WP_229483006.1">
    <property type="nucleotide sequence ID" value="NZ_JAIVFQ010000003.1"/>
</dbReference>
<comment type="caution">
    <text evidence="2">The sequence shown here is derived from an EMBL/GenBank/DDBJ whole genome shotgun (WGS) entry which is preliminary data.</text>
</comment>
<organism evidence="2 3">
    <name type="scientific">Nostoc favosum CHAB5714</name>
    <dbReference type="NCBI Taxonomy" id="2780399"/>
    <lineage>
        <taxon>Bacteria</taxon>
        <taxon>Bacillati</taxon>
        <taxon>Cyanobacteriota</taxon>
        <taxon>Cyanophyceae</taxon>
        <taxon>Nostocales</taxon>
        <taxon>Nostocaceae</taxon>
        <taxon>Nostoc</taxon>
        <taxon>Nostoc favosum</taxon>
    </lineage>
</organism>
<evidence type="ECO:0000256" key="1">
    <source>
        <dbReference type="SAM" id="SignalP"/>
    </source>
</evidence>
<feature type="signal peptide" evidence="1">
    <location>
        <begin position="1"/>
        <end position="31"/>
    </location>
</feature>
<keyword evidence="1" id="KW-0732">Signal</keyword>
<gene>
    <name evidence="2" type="ORF">LC586_03355</name>
</gene>
<evidence type="ECO:0000313" key="2">
    <source>
        <dbReference type="EMBL" id="MCC5598299.1"/>
    </source>
</evidence>
<dbReference type="Proteomes" id="UP001199525">
    <property type="component" value="Unassembled WGS sequence"/>
</dbReference>
<protein>
    <submittedName>
        <fullName evidence="2">Uncharacterized protein</fullName>
    </submittedName>
</protein>
<keyword evidence="3" id="KW-1185">Reference proteome</keyword>
<accession>A0ABS8I277</accession>